<accession>A0AAE9EXT8</accession>
<dbReference type="SUPFAM" id="SSF48508">
    <property type="entry name" value="Nuclear receptor ligand-binding domain"/>
    <property type="match status" value="1"/>
</dbReference>
<dbReference type="PROSITE" id="PS51843">
    <property type="entry name" value="NR_LBD"/>
    <property type="match status" value="1"/>
</dbReference>
<dbReference type="GO" id="GO:0005634">
    <property type="term" value="C:nucleus"/>
    <property type="evidence" value="ECO:0007669"/>
    <property type="project" value="UniProtKB-SubCell"/>
</dbReference>
<comment type="subcellular location">
    <subcellularLocation>
        <location evidence="1 11">Nucleus</location>
    </subcellularLocation>
</comment>
<evidence type="ECO:0000256" key="5">
    <source>
        <dbReference type="ARBA" id="ARBA00022833"/>
    </source>
</evidence>
<sequence>MDPSEEILEHLNLSNYDHEPLDFLPSGKVIWITLVYILFCGCLFLHLVCRKEKLVYLYFPEFCYFMPIIFTSQKLNIIKYFHGFLITFLVFLKFYHLLTRQKFGKVTNLEYALLCHVSLFTFVFWSITLSSVYSAYFIHLENPKEFLIWTSGYHDNYSKIPDMSRNCKICDSPNATNLHFGAHACKACAAFFRRTVRGNLAYECSSTNNCEIYHAFRQNCRQCRLTKCFRAGMKEEIVQGFKRSSENQSHKRTMDEQQPTTSNYYDSDPPAPYWDDSPPTKILRDDVEIMEMHELQEYIQIPNHLDNTVLLVPISPPLDPRIDEDERLYSLASLYMEKFVSLNMRRRLTYANVSLAAMFDVPCVCPFEKSDLLPFDHRSYRFKNRNDYTMILDYVNQFPDFHMLNKSEKTVLFQTAAAVDALADPAYYSQVIFPNEAFFVTREAKFVRMDPLPSLELDTSTEDYSKEDVTMYRSMISMIRRQWKNVNVPLGQLKMSISEFSLFKALTIWHYNYYKLQDSGKAISARQRDDIFRTLLLICTDEGHEDPMLRVSEIVLAVGNVMTEVHELVTTLLEITVFDEVQDPILKDMLKFKY</sequence>
<feature type="domain" description="Nuclear receptor" evidence="14">
    <location>
        <begin position="164"/>
        <end position="240"/>
    </location>
</feature>
<feature type="transmembrane region" description="Helical" evidence="13">
    <location>
        <begin position="29"/>
        <end position="48"/>
    </location>
</feature>
<feature type="transmembrane region" description="Helical" evidence="13">
    <location>
        <begin position="55"/>
        <end position="71"/>
    </location>
</feature>
<gene>
    <name evidence="16" type="ORF">L5515_007187</name>
</gene>
<evidence type="ECO:0000313" key="16">
    <source>
        <dbReference type="EMBL" id="UMM33867.1"/>
    </source>
</evidence>
<feature type="compositionally biased region" description="Polar residues" evidence="12">
    <location>
        <begin position="256"/>
        <end position="265"/>
    </location>
</feature>
<dbReference type="SMART" id="SM00399">
    <property type="entry name" value="ZnF_C4"/>
    <property type="match status" value="1"/>
</dbReference>
<evidence type="ECO:0000313" key="17">
    <source>
        <dbReference type="Proteomes" id="UP000829354"/>
    </source>
</evidence>
<dbReference type="PANTHER" id="PTHR46397:SF3">
    <property type="entry name" value="NR LBD DOMAIN-CONTAINING PROTEIN-RELATED"/>
    <property type="match status" value="1"/>
</dbReference>
<dbReference type="InterPro" id="IPR001628">
    <property type="entry name" value="Znf_hrmn_rcpt"/>
</dbReference>
<keyword evidence="13" id="KW-0812">Transmembrane</keyword>
<dbReference type="Pfam" id="PF00105">
    <property type="entry name" value="zf-C4"/>
    <property type="match status" value="1"/>
</dbReference>
<keyword evidence="6 11" id="KW-0805">Transcription regulation</keyword>
<keyword evidence="8 11" id="KW-0804">Transcription</keyword>
<keyword evidence="7 11" id="KW-0238">DNA-binding</keyword>
<comment type="similarity">
    <text evidence="2 11">Belongs to the nuclear hormone receptor family.</text>
</comment>
<evidence type="ECO:0000256" key="7">
    <source>
        <dbReference type="ARBA" id="ARBA00023125"/>
    </source>
</evidence>
<dbReference type="EMBL" id="CP092624">
    <property type="protein sequence ID" value="UMM33867.1"/>
    <property type="molecule type" value="Genomic_DNA"/>
</dbReference>
<feature type="transmembrane region" description="Helical" evidence="13">
    <location>
        <begin position="77"/>
        <end position="99"/>
    </location>
</feature>
<dbReference type="PRINTS" id="PR00047">
    <property type="entry name" value="STROIDFINGER"/>
</dbReference>
<keyword evidence="9 11" id="KW-0675">Receptor</keyword>
<evidence type="ECO:0000256" key="2">
    <source>
        <dbReference type="ARBA" id="ARBA00005993"/>
    </source>
</evidence>
<organism evidence="16 17">
    <name type="scientific">Caenorhabditis briggsae</name>
    <dbReference type="NCBI Taxonomy" id="6238"/>
    <lineage>
        <taxon>Eukaryota</taxon>
        <taxon>Metazoa</taxon>
        <taxon>Ecdysozoa</taxon>
        <taxon>Nematoda</taxon>
        <taxon>Chromadorea</taxon>
        <taxon>Rhabditida</taxon>
        <taxon>Rhabditina</taxon>
        <taxon>Rhabditomorpha</taxon>
        <taxon>Rhabditoidea</taxon>
        <taxon>Rhabditidae</taxon>
        <taxon>Peloderinae</taxon>
        <taxon>Caenorhabditis</taxon>
    </lineage>
</organism>
<feature type="domain" description="NR LBD" evidence="15">
    <location>
        <begin position="344"/>
        <end position="594"/>
    </location>
</feature>
<dbReference type="PANTHER" id="PTHR46397">
    <property type="entry name" value="NUCLEAR HORMONE RECEPTOR FAMILY-RELATED"/>
    <property type="match status" value="1"/>
</dbReference>
<evidence type="ECO:0000256" key="4">
    <source>
        <dbReference type="ARBA" id="ARBA00022771"/>
    </source>
</evidence>
<protein>
    <submittedName>
        <fullName evidence="16">Uncharacterized protein</fullName>
    </submittedName>
</protein>
<evidence type="ECO:0000256" key="8">
    <source>
        <dbReference type="ARBA" id="ARBA00023163"/>
    </source>
</evidence>
<dbReference type="CDD" id="cd06960">
    <property type="entry name" value="NR_DBD_HNF4A"/>
    <property type="match status" value="1"/>
</dbReference>
<dbReference type="Gene3D" id="1.10.565.10">
    <property type="entry name" value="Retinoid X Receptor"/>
    <property type="match status" value="1"/>
</dbReference>
<dbReference type="PROSITE" id="PS00031">
    <property type="entry name" value="NUCLEAR_REC_DBD_1"/>
    <property type="match status" value="1"/>
</dbReference>
<dbReference type="GO" id="GO:0003700">
    <property type="term" value="F:DNA-binding transcription factor activity"/>
    <property type="evidence" value="ECO:0007669"/>
    <property type="project" value="InterPro"/>
</dbReference>
<feature type="transmembrane region" description="Helical" evidence="13">
    <location>
        <begin position="111"/>
        <end position="136"/>
    </location>
</feature>
<dbReference type="AlphaFoldDB" id="A0AAE9EXT8"/>
<dbReference type="InterPro" id="IPR000536">
    <property type="entry name" value="Nucl_hrmn_rcpt_lig-bd"/>
</dbReference>
<dbReference type="InterPro" id="IPR049636">
    <property type="entry name" value="HNF4-like_DBD"/>
</dbReference>
<evidence type="ECO:0000256" key="1">
    <source>
        <dbReference type="ARBA" id="ARBA00004123"/>
    </source>
</evidence>
<evidence type="ECO:0000256" key="13">
    <source>
        <dbReference type="SAM" id="Phobius"/>
    </source>
</evidence>
<feature type="region of interest" description="Disordered" evidence="12">
    <location>
        <begin position="242"/>
        <end position="270"/>
    </location>
</feature>
<dbReference type="GO" id="GO:0008270">
    <property type="term" value="F:zinc ion binding"/>
    <property type="evidence" value="ECO:0007669"/>
    <property type="project" value="UniProtKB-KW"/>
</dbReference>
<evidence type="ECO:0000256" key="10">
    <source>
        <dbReference type="ARBA" id="ARBA00023242"/>
    </source>
</evidence>
<keyword evidence="10 11" id="KW-0539">Nucleus</keyword>
<dbReference type="SMART" id="SM00430">
    <property type="entry name" value="HOLI"/>
    <property type="match status" value="1"/>
</dbReference>
<name>A0AAE9EXT8_CAEBR</name>
<keyword evidence="17" id="KW-1185">Reference proteome</keyword>
<keyword evidence="4 11" id="KW-0863">Zinc-finger</keyword>
<evidence type="ECO:0000256" key="3">
    <source>
        <dbReference type="ARBA" id="ARBA00022723"/>
    </source>
</evidence>
<dbReference type="InterPro" id="IPR035500">
    <property type="entry name" value="NHR-like_dom_sf"/>
</dbReference>
<evidence type="ECO:0000256" key="9">
    <source>
        <dbReference type="ARBA" id="ARBA00023170"/>
    </source>
</evidence>
<dbReference type="InterPro" id="IPR013088">
    <property type="entry name" value="Znf_NHR/GATA"/>
</dbReference>
<dbReference type="Proteomes" id="UP000829354">
    <property type="component" value="Chromosome V"/>
</dbReference>
<keyword evidence="5 11" id="KW-0862">Zinc</keyword>
<evidence type="ECO:0000259" key="15">
    <source>
        <dbReference type="PROSITE" id="PS51843"/>
    </source>
</evidence>
<proteinExistence type="inferred from homology"/>
<reference evidence="16 17" key="1">
    <citation type="submission" date="2022-04" db="EMBL/GenBank/DDBJ databases">
        <title>Chromosome-level reference genomes for two strains of Caenorhabditis briggsae: an improved platform for comparative genomics.</title>
        <authorList>
            <person name="Stevens L."/>
            <person name="Andersen E."/>
        </authorList>
    </citation>
    <scope>NUCLEOTIDE SEQUENCE [LARGE SCALE GENOMIC DNA]</scope>
    <source>
        <strain evidence="16">VX34</strain>
        <tissue evidence="16">Whole-organism</tissue>
    </source>
</reference>
<evidence type="ECO:0000256" key="6">
    <source>
        <dbReference type="ARBA" id="ARBA00023015"/>
    </source>
</evidence>
<dbReference type="Pfam" id="PF00104">
    <property type="entry name" value="Hormone_recep"/>
    <property type="match status" value="1"/>
</dbReference>
<keyword evidence="13" id="KW-1133">Transmembrane helix</keyword>
<keyword evidence="3 11" id="KW-0479">Metal-binding</keyword>
<feature type="compositionally biased region" description="Basic and acidic residues" evidence="12">
    <location>
        <begin position="242"/>
        <end position="255"/>
    </location>
</feature>
<dbReference type="SUPFAM" id="SSF57716">
    <property type="entry name" value="Glucocorticoid receptor-like (DNA-binding domain)"/>
    <property type="match status" value="1"/>
</dbReference>
<evidence type="ECO:0000259" key="14">
    <source>
        <dbReference type="PROSITE" id="PS51030"/>
    </source>
</evidence>
<dbReference type="PROSITE" id="PS51030">
    <property type="entry name" value="NUCLEAR_REC_DBD_2"/>
    <property type="match status" value="1"/>
</dbReference>
<keyword evidence="13" id="KW-0472">Membrane</keyword>
<evidence type="ECO:0000256" key="12">
    <source>
        <dbReference type="SAM" id="MobiDB-lite"/>
    </source>
</evidence>
<evidence type="ECO:0000256" key="11">
    <source>
        <dbReference type="RuleBase" id="RU004334"/>
    </source>
</evidence>
<dbReference type="Gene3D" id="3.30.50.10">
    <property type="entry name" value="Erythroid Transcription Factor GATA-1, subunit A"/>
    <property type="match status" value="1"/>
</dbReference>
<dbReference type="GO" id="GO:0000978">
    <property type="term" value="F:RNA polymerase II cis-regulatory region sequence-specific DNA binding"/>
    <property type="evidence" value="ECO:0007669"/>
    <property type="project" value="InterPro"/>
</dbReference>